<evidence type="ECO:0000313" key="5">
    <source>
        <dbReference type="Proteomes" id="UP000641741"/>
    </source>
</evidence>
<feature type="domain" description="GH18" evidence="3">
    <location>
        <begin position="105"/>
        <end position="412"/>
    </location>
</feature>
<feature type="domain" description="LysM" evidence="2">
    <location>
        <begin position="51"/>
        <end position="96"/>
    </location>
</feature>
<organism evidence="4 5">
    <name type="scientific">Agathobaculum hominis</name>
    <dbReference type="NCBI Taxonomy" id="2763014"/>
    <lineage>
        <taxon>Bacteria</taxon>
        <taxon>Bacillati</taxon>
        <taxon>Bacillota</taxon>
        <taxon>Clostridia</taxon>
        <taxon>Eubacteriales</taxon>
        <taxon>Butyricicoccaceae</taxon>
        <taxon>Agathobaculum</taxon>
    </lineage>
</organism>
<sequence length="412" mass="45398">MEIHVVQPGESLYRIAQHYGVPLAAVLRQNELRDPNRLTPGECILVPVGGRQYTVRRGDTLASIAEAQGTTVRQLWRDNPFFMGQDRVSPGQTLYLAESSAYPRKIVLGGVRQGTDARMLRRVLPQLDYLAVASFGFDRTGRIPGIHAEIPVRLARRYGVRPVFVLTMQDENGRFSGERARQVLRDPAARANLIRSAAQNAAAGEWAGIMLDFEYLMPEDRDAFSDFVRALKAQLASEKLVLLLALPPKTCRGQTGLLCEAHDFRALGRNADLCVLKNASVALGAPSALADIGRMNEAVRYAVSEIPAKKLLCSLPAGGLQWALPWHQGQRARPLAGAQAAEQAVQVGAPIRYDDAAQAPHYNFWRGGTEQEVWFEDARSYRAKCALAAEYRLGGVAVPEAAQWYSQLWGIL</sequence>
<protein>
    <submittedName>
        <fullName evidence="4">LysM peptidoglycan-binding domain-containing protein</fullName>
    </submittedName>
</protein>
<dbReference type="Gene3D" id="3.20.20.80">
    <property type="entry name" value="Glycosidases"/>
    <property type="match status" value="1"/>
</dbReference>
<name>A0ABR7GJT2_9FIRM</name>
<evidence type="ECO:0000259" key="3">
    <source>
        <dbReference type="PROSITE" id="PS51910"/>
    </source>
</evidence>
<dbReference type="Gene3D" id="3.10.350.10">
    <property type="entry name" value="LysM domain"/>
    <property type="match status" value="2"/>
</dbReference>
<keyword evidence="5" id="KW-1185">Reference proteome</keyword>
<dbReference type="Pfam" id="PF00704">
    <property type="entry name" value="Glyco_hydro_18"/>
    <property type="match status" value="1"/>
</dbReference>
<dbReference type="EMBL" id="JACOPK010000001">
    <property type="protein sequence ID" value="MBC5694546.1"/>
    <property type="molecule type" value="Genomic_DNA"/>
</dbReference>
<evidence type="ECO:0000256" key="1">
    <source>
        <dbReference type="ARBA" id="ARBA00023295"/>
    </source>
</evidence>
<feature type="domain" description="LysM" evidence="2">
    <location>
        <begin position="2"/>
        <end position="46"/>
    </location>
</feature>
<evidence type="ECO:0000313" key="4">
    <source>
        <dbReference type="EMBL" id="MBC5694546.1"/>
    </source>
</evidence>
<reference evidence="4 5" key="1">
    <citation type="submission" date="2020-08" db="EMBL/GenBank/DDBJ databases">
        <title>Genome public.</title>
        <authorList>
            <person name="Liu C."/>
            <person name="Sun Q."/>
        </authorList>
    </citation>
    <scope>NUCLEOTIDE SEQUENCE [LARGE SCALE GENOMIC DNA]</scope>
    <source>
        <strain evidence="4 5">M2</strain>
    </source>
</reference>
<comment type="caution">
    <text evidence="4">The sequence shown here is derived from an EMBL/GenBank/DDBJ whole genome shotgun (WGS) entry which is preliminary data.</text>
</comment>
<dbReference type="CDD" id="cd00118">
    <property type="entry name" value="LysM"/>
    <property type="match status" value="2"/>
</dbReference>
<dbReference type="PROSITE" id="PS51910">
    <property type="entry name" value="GH18_2"/>
    <property type="match status" value="1"/>
</dbReference>
<dbReference type="InterPro" id="IPR036779">
    <property type="entry name" value="LysM_dom_sf"/>
</dbReference>
<proteinExistence type="predicted"/>
<gene>
    <name evidence="4" type="ORF">H8S02_01055</name>
</gene>
<dbReference type="InterPro" id="IPR011583">
    <property type="entry name" value="Chitinase_II/V-like_cat"/>
</dbReference>
<evidence type="ECO:0000259" key="2">
    <source>
        <dbReference type="PROSITE" id="PS51782"/>
    </source>
</evidence>
<dbReference type="SUPFAM" id="SSF51445">
    <property type="entry name" value="(Trans)glycosidases"/>
    <property type="match status" value="1"/>
</dbReference>
<dbReference type="InterPro" id="IPR001223">
    <property type="entry name" value="Glyco_hydro18_cat"/>
</dbReference>
<dbReference type="SMART" id="SM00636">
    <property type="entry name" value="Glyco_18"/>
    <property type="match status" value="1"/>
</dbReference>
<dbReference type="Gene3D" id="3.10.50.10">
    <property type="match status" value="1"/>
</dbReference>
<dbReference type="PANTHER" id="PTHR46066">
    <property type="entry name" value="CHITINASE DOMAIN-CONTAINING PROTEIN 1 FAMILY MEMBER"/>
    <property type="match status" value="1"/>
</dbReference>
<keyword evidence="1" id="KW-0326">Glycosidase</keyword>
<dbReference type="PROSITE" id="PS51782">
    <property type="entry name" value="LYSM"/>
    <property type="match status" value="2"/>
</dbReference>
<dbReference type="PANTHER" id="PTHR46066:SF2">
    <property type="entry name" value="CHITINASE DOMAIN-CONTAINING PROTEIN 1"/>
    <property type="match status" value="1"/>
</dbReference>
<dbReference type="InterPro" id="IPR017853">
    <property type="entry name" value="GH"/>
</dbReference>
<dbReference type="Proteomes" id="UP000641741">
    <property type="component" value="Unassembled WGS sequence"/>
</dbReference>
<dbReference type="RefSeq" id="WP_186968838.1">
    <property type="nucleotide sequence ID" value="NZ_JACOPK010000001.1"/>
</dbReference>
<dbReference type="InterPro" id="IPR018392">
    <property type="entry name" value="LysM"/>
</dbReference>
<dbReference type="SUPFAM" id="SSF54106">
    <property type="entry name" value="LysM domain"/>
    <property type="match status" value="2"/>
</dbReference>
<accession>A0ABR7GJT2</accession>
<dbReference type="Pfam" id="PF01476">
    <property type="entry name" value="LysM"/>
    <property type="match status" value="2"/>
</dbReference>
<keyword evidence="1" id="KW-0378">Hydrolase</keyword>
<dbReference type="SMART" id="SM00257">
    <property type="entry name" value="LysM"/>
    <property type="match status" value="2"/>
</dbReference>
<dbReference type="InterPro" id="IPR029070">
    <property type="entry name" value="Chitinase_insertion_sf"/>
</dbReference>